<evidence type="ECO:0000256" key="7">
    <source>
        <dbReference type="ARBA" id="ARBA00022490"/>
    </source>
</evidence>
<keyword evidence="8 16" id="KW-0808">Transferase</keyword>
<keyword evidence="13 16" id="KW-0173">Coenzyme A biosynthesis</keyword>
<comment type="subunit">
    <text evidence="5 16">Homodimer.</text>
</comment>
<comment type="catalytic activity">
    <reaction evidence="1 16">
        <text>(R)-pantothenate + ATP = (R)-4'-phosphopantothenate + ADP + H(+)</text>
        <dbReference type="Rhea" id="RHEA:16373"/>
        <dbReference type="ChEBI" id="CHEBI:10986"/>
        <dbReference type="ChEBI" id="CHEBI:15378"/>
        <dbReference type="ChEBI" id="CHEBI:29032"/>
        <dbReference type="ChEBI" id="CHEBI:30616"/>
        <dbReference type="ChEBI" id="CHEBI:456216"/>
        <dbReference type="EC" id="2.7.1.33"/>
    </reaction>
</comment>
<evidence type="ECO:0000256" key="8">
    <source>
        <dbReference type="ARBA" id="ARBA00022679"/>
    </source>
</evidence>
<evidence type="ECO:0000256" key="9">
    <source>
        <dbReference type="ARBA" id="ARBA00022741"/>
    </source>
</evidence>
<feature type="binding site" evidence="16">
    <location>
        <begin position="107"/>
        <end position="110"/>
    </location>
    <ligand>
        <name>substrate</name>
    </ligand>
</feature>
<evidence type="ECO:0000313" key="18">
    <source>
        <dbReference type="Proteomes" id="UP000482209"/>
    </source>
</evidence>
<dbReference type="InterPro" id="IPR004619">
    <property type="entry name" value="Type_III_PanK"/>
</dbReference>
<reference evidence="17 18" key="1">
    <citation type="submission" date="2019-08" db="EMBL/GenBank/DDBJ databases">
        <title>In-depth cultivation of the pig gut microbiome towards novel bacterial diversity and tailored functional studies.</title>
        <authorList>
            <person name="Wylensek D."/>
            <person name="Hitch T.C.A."/>
            <person name="Clavel T."/>
        </authorList>
    </citation>
    <scope>NUCLEOTIDE SEQUENCE [LARGE SCALE GENOMIC DNA]</scope>
    <source>
        <strain evidence="17 18">WCA-693-APC-MOT-I</strain>
    </source>
</reference>
<evidence type="ECO:0000313" key="17">
    <source>
        <dbReference type="EMBL" id="MSS64687.1"/>
    </source>
</evidence>
<keyword evidence="18" id="KW-1185">Reference proteome</keyword>
<comment type="similarity">
    <text evidence="14 16">Belongs to the type III pantothenate kinase family.</text>
</comment>
<protein>
    <recommendedName>
        <fullName evidence="15 16">Type III pantothenate kinase</fullName>
        <ecNumber evidence="6 16">2.7.1.33</ecNumber>
    </recommendedName>
    <alternativeName>
        <fullName evidence="16">PanK-III</fullName>
    </alternativeName>
    <alternativeName>
        <fullName evidence="16">Pantothenic acid kinase</fullName>
    </alternativeName>
</protein>
<feature type="binding site" evidence="16">
    <location>
        <position position="129"/>
    </location>
    <ligand>
        <name>K(+)</name>
        <dbReference type="ChEBI" id="CHEBI:29103"/>
    </ligand>
</feature>
<evidence type="ECO:0000256" key="16">
    <source>
        <dbReference type="HAMAP-Rule" id="MF_01274"/>
    </source>
</evidence>
<accession>A0A6L5Y1I4</accession>
<dbReference type="EMBL" id="VUMT01000025">
    <property type="protein sequence ID" value="MSS64687.1"/>
    <property type="molecule type" value="Genomic_DNA"/>
</dbReference>
<feature type="binding site" evidence="16">
    <location>
        <position position="184"/>
    </location>
    <ligand>
        <name>substrate</name>
    </ligand>
</feature>
<name>A0A6L5Y1I4_9FIRM</name>
<comment type="cofactor">
    <cofactor evidence="16">
        <name>NH4(+)</name>
        <dbReference type="ChEBI" id="CHEBI:28938"/>
    </cofactor>
    <cofactor evidence="16">
        <name>K(+)</name>
        <dbReference type="ChEBI" id="CHEBI:29103"/>
    </cofactor>
    <text evidence="16">A monovalent cation. Ammonium or potassium.</text>
</comment>
<keyword evidence="9 16" id="KW-0547">Nucleotide-binding</keyword>
<dbReference type="PANTHER" id="PTHR34265:SF1">
    <property type="entry name" value="TYPE III PANTOTHENATE KINASE"/>
    <property type="match status" value="1"/>
</dbReference>
<evidence type="ECO:0000256" key="5">
    <source>
        <dbReference type="ARBA" id="ARBA00011738"/>
    </source>
</evidence>
<keyword evidence="10 16" id="KW-0418">Kinase</keyword>
<dbReference type="PANTHER" id="PTHR34265">
    <property type="entry name" value="TYPE III PANTOTHENATE KINASE"/>
    <property type="match status" value="1"/>
</dbReference>
<evidence type="ECO:0000256" key="11">
    <source>
        <dbReference type="ARBA" id="ARBA00022840"/>
    </source>
</evidence>
<keyword evidence="7 16" id="KW-0963">Cytoplasm</keyword>
<gene>
    <name evidence="16" type="primary">coaX</name>
    <name evidence="17" type="ORF">FYJ58_12495</name>
</gene>
<comment type="cofactor">
    <cofactor evidence="2">
        <name>K(+)</name>
        <dbReference type="ChEBI" id="CHEBI:29103"/>
    </cofactor>
</comment>
<feature type="binding site" evidence="16">
    <location>
        <position position="132"/>
    </location>
    <ligand>
        <name>ATP</name>
        <dbReference type="ChEBI" id="CHEBI:30616"/>
    </ligand>
</feature>
<evidence type="ECO:0000256" key="6">
    <source>
        <dbReference type="ARBA" id="ARBA00012102"/>
    </source>
</evidence>
<dbReference type="GO" id="GO:0005524">
    <property type="term" value="F:ATP binding"/>
    <property type="evidence" value="ECO:0007669"/>
    <property type="project" value="UniProtKB-UniRule"/>
</dbReference>
<evidence type="ECO:0000256" key="12">
    <source>
        <dbReference type="ARBA" id="ARBA00022958"/>
    </source>
</evidence>
<dbReference type="AlphaFoldDB" id="A0A6L5Y1I4"/>
<evidence type="ECO:0000256" key="14">
    <source>
        <dbReference type="ARBA" id="ARBA00038036"/>
    </source>
</evidence>
<dbReference type="GO" id="GO:0004594">
    <property type="term" value="F:pantothenate kinase activity"/>
    <property type="evidence" value="ECO:0007669"/>
    <property type="project" value="UniProtKB-UniRule"/>
</dbReference>
<keyword evidence="11 16" id="KW-0067">ATP-binding</keyword>
<dbReference type="Pfam" id="PF03309">
    <property type="entry name" value="Pan_kinase"/>
    <property type="match status" value="1"/>
</dbReference>
<dbReference type="GO" id="GO:0046872">
    <property type="term" value="F:metal ion binding"/>
    <property type="evidence" value="ECO:0007669"/>
    <property type="project" value="UniProtKB-KW"/>
</dbReference>
<dbReference type="EC" id="2.7.1.33" evidence="6 16"/>
<evidence type="ECO:0000256" key="15">
    <source>
        <dbReference type="ARBA" id="ARBA00040883"/>
    </source>
</evidence>
<dbReference type="CDD" id="cd24015">
    <property type="entry name" value="ASKHA_NBD_PanK-III"/>
    <property type="match status" value="1"/>
</dbReference>
<comment type="caution">
    <text evidence="17">The sequence shown here is derived from an EMBL/GenBank/DDBJ whole genome shotgun (WGS) entry which is preliminary data.</text>
</comment>
<sequence length="259" mass="27857">MVLAIDMGNTNIVIGCIDDEKIHFVERMSTDSSKTELEYAISIKNVLELYSIDVKRIEGIIISSVVPPLLNVIRRAAEKVVNKKASVVGPGVKTGLNILMDNPASVGSDMIVSAVAALREYEPPIIFVDMGTATTISVIDKKGNYVGGAILPGVNTSLNALVSNTAQLPRISMEAPRRIIGKNTIECMKSGIVVGNAACIDGMIERIEEELNQKAVVLATGGIASSIIPHCKHEIIIDEALLLKGLKIIFDKNKPENRQ</sequence>
<evidence type="ECO:0000256" key="10">
    <source>
        <dbReference type="ARBA" id="ARBA00022777"/>
    </source>
</evidence>
<feature type="active site" description="Proton acceptor" evidence="16">
    <location>
        <position position="109"/>
    </location>
</feature>
<dbReference type="UniPathway" id="UPA00241">
    <property type="reaction ID" value="UER00352"/>
</dbReference>
<dbReference type="Proteomes" id="UP000482209">
    <property type="component" value="Unassembled WGS sequence"/>
</dbReference>
<comment type="caution">
    <text evidence="16">Lacks conserved residue(s) required for the propagation of feature annotation.</text>
</comment>
<dbReference type="HAMAP" id="MF_01274">
    <property type="entry name" value="Pantothen_kinase_3"/>
    <property type="match status" value="1"/>
</dbReference>
<comment type="function">
    <text evidence="16">Catalyzes the phosphorylation of pantothenate (Pan), the first step in CoA biosynthesis.</text>
</comment>
<comment type="pathway">
    <text evidence="4 16">Cofactor biosynthesis; coenzyme A biosynthesis; CoA from (R)-pantothenate: step 1/5.</text>
</comment>
<dbReference type="GO" id="GO:0005737">
    <property type="term" value="C:cytoplasm"/>
    <property type="evidence" value="ECO:0007669"/>
    <property type="project" value="UniProtKB-SubCell"/>
</dbReference>
<evidence type="ECO:0000256" key="13">
    <source>
        <dbReference type="ARBA" id="ARBA00022993"/>
    </source>
</evidence>
<keyword evidence="16" id="KW-0479">Metal-binding</keyword>
<proteinExistence type="inferred from homology"/>
<dbReference type="InterPro" id="IPR043129">
    <property type="entry name" value="ATPase_NBD"/>
</dbReference>
<dbReference type="SUPFAM" id="SSF53067">
    <property type="entry name" value="Actin-like ATPase domain"/>
    <property type="match status" value="2"/>
</dbReference>
<evidence type="ECO:0000256" key="1">
    <source>
        <dbReference type="ARBA" id="ARBA00001206"/>
    </source>
</evidence>
<dbReference type="Gene3D" id="3.30.420.40">
    <property type="match status" value="2"/>
</dbReference>
<evidence type="ECO:0000256" key="3">
    <source>
        <dbReference type="ARBA" id="ARBA00004496"/>
    </source>
</evidence>
<keyword evidence="12 16" id="KW-0630">Potassium</keyword>
<comment type="subcellular location">
    <subcellularLocation>
        <location evidence="3 16">Cytoplasm</location>
    </subcellularLocation>
</comment>
<dbReference type="RefSeq" id="WP_154520077.1">
    <property type="nucleotide sequence ID" value="NZ_VUMT01000025.1"/>
</dbReference>
<dbReference type="GO" id="GO:0015937">
    <property type="term" value="P:coenzyme A biosynthetic process"/>
    <property type="evidence" value="ECO:0007669"/>
    <property type="project" value="UniProtKB-UniRule"/>
</dbReference>
<evidence type="ECO:0000256" key="4">
    <source>
        <dbReference type="ARBA" id="ARBA00005225"/>
    </source>
</evidence>
<dbReference type="NCBIfam" id="NF009855">
    <property type="entry name" value="PRK13321.1"/>
    <property type="match status" value="1"/>
</dbReference>
<evidence type="ECO:0000256" key="2">
    <source>
        <dbReference type="ARBA" id="ARBA00001958"/>
    </source>
</evidence>
<dbReference type="NCBIfam" id="TIGR00671">
    <property type="entry name" value="baf"/>
    <property type="match status" value="1"/>
</dbReference>
<organism evidence="17 18">
    <name type="scientific">Velocimicrobium porci</name>
    <dbReference type="NCBI Taxonomy" id="2606634"/>
    <lineage>
        <taxon>Bacteria</taxon>
        <taxon>Bacillati</taxon>
        <taxon>Bacillota</taxon>
        <taxon>Clostridia</taxon>
        <taxon>Lachnospirales</taxon>
        <taxon>Lachnospiraceae</taxon>
        <taxon>Velocimicrobium</taxon>
    </lineage>
</organism>
<feature type="binding site" evidence="16">
    <location>
        <begin position="6"/>
        <end position="13"/>
    </location>
    <ligand>
        <name>ATP</name>
        <dbReference type="ChEBI" id="CHEBI:30616"/>
    </ligand>
</feature>